<feature type="region of interest" description="Disordered" evidence="1">
    <location>
        <begin position="1"/>
        <end position="50"/>
    </location>
</feature>
<feature type="region of interest" description="Disordered" evidence="1">
    <location>
        <begin position="86"/>
        <end position="156"/>
    </location>
</feature>
<organism evidence="2 3">
    <name type="scientific">Acorus calamus</name>
    <name type="common">Sweet flag</name>
    <dbReference type="NCBI Taxonomy" id="4465"/>
    <lineage>
        <taxon>Eukaryota</taxon>
        <taxon>Viridiplantae</taxon>
        <taxon>Streptophyta</taxon>
        <taxon>Embryophyta</taxon>
        <taxon>Tracheophyta</taxon>
        <taxon>Spermatophyta</taxon>
        <taxon>Magnoliopsida</taxon>
        <taxon>Liliopsida</taxon>
        <taxon>Acoraceae</taxon>
        <taxon>Acorus</taxon>
    </lineage>
</organism>
<sequence>MASLAAAQHHNPLPLRSSRRVEEVRGLLKTRAPPLPHGPGPDRQHHRPHHLVRPLARPPQAHHPRLPPLRLRLGAPSPLRLRVVAHRPALHGPDRLQRHPHRPPRRGEERPVLLPRTVPDPALHPVRYQVRHHRQDQAPSHQPQERPLPPPHLRRRPRPGFLWPGLRIPLLHLPLHRGLHPPLRVGGELRHAVPRRVRVPVRGPGLHPGPETLRAPERRRGGGGDGERDRARDRGAGVEPAGERVVRGAGPVVPDRDRGPVRGHIRDGRGRVVHGAADGRAKRGEVQPQWGRREEVLGAVDMEPNLELLFGTQRDRSMK</sequence>
<feature type="compositionally biased region" description="Basic and acidic residues" evidence="1">
    <location>
        <begin position="254"/>
        <end position="267"/>
    </location>
</feature>
<dbReference type="Proteomes" id="UP001180020">
    <property type="component" value="Unassembled WGS sequence"/>
</dbReference>
<evidence type="ECO:0000313" key="2">
    <source>
        <dbReference type="EMBL" id="KAK1303484.1"/>
    </source>
</evidence>
<gene>
    <name evidence="2" type="ORF">QJS10_CPB11g00454</name>
</gene>
<reference evidence="2" key="2">
    <citation type="submission" date="2023-06" db="EMBL/GenBank/DDBJ databases">
        <authorList>
            <person name="Ma L."/>
            <person name="Liu K.-W."/>
            <person name="Li Z."/>
            <person name="Hsiao Y.-Y."/>
            <person name="Qi Y."/>
            <person name="Fu T."/>
            <person name="Tang G."/>
            <person name="Zhang D."/>
            <person name="Sun W.-H."/>
            <person name="Liu D.-K."/>
            <person name="Li Y."/>
            <person name="Chen G.-Z."/>
            <person name="Liu X.-D."/>
            <person name="Liao X.-Y."/>
            <person name="Jiang Y.-T."/>
            <person name="Yu X."/>
            <person name="Hao Y."/>
            <person name="Huang J."/>
            <person name="Zhao X.-W."/>
            <person name="Ke S."/>
            <person name="Chen Y.-Y."/>
            <person name="Wu W.-L."/>
            <person name="Hsu J.-L."/>
            <person name="Lin Y.-F."/>
            <person name="Huang M.-D."/>
            <person name="Li C.-Y."/>
            <person name="Huang L."/>
            <person name="Wang Z.-W."/>
            <person name="Zhao X."/>
            <person name="Zhong W.-Y."/>
            <person name="Peng D.-H."/>
            <person name="Ahmad S."/>
            <person name="Lan S."/>
            <person name="Zhang J.-S."/>
            <person name="Tsai W.-C."/>
            <person name="Van De Peer Y."/>
            <person name="Liu Z.-J."/>
        </authorList>
    </citation>
    <scope>NUCLEOTIDE SEQUENCE</scope>
    <source>
        <strain evidence="2">CP</strain>
        <tissue evidence="2">Leaves</tissue>
    </source>
</reference>
<proteinExistence type="predicted"/>
<evidence type="ECO:0000256" key="1">
    <source>
        <dbReference type="SAM" id="MobiDB-lite"/>
    </source>
</evidence>
<dbReference type="AlphaFoldDB" id="A0AAV9DQQ0"/>
<feature type="region of interest" description="Disordered" evidence="1">
    <location>
        <begin position="199"/>
        <end position="267"/>
    </location>
</feature>
<dbReference type="EMBL" id="JAUJYO010000011">
    <property type="protein sequence ID" value="KAK1303484.1"/>
    <property type="molecule type" value="Genomic_DNA"/>
</dbReference>
<comment type="caution">
    <text evidence="2">The sequence shown here is derived from an EMBL/GenBank/DDBJ whole genome shotgun (WGS) entry which is preliminary data.</text>
</comment>
<keyword evidence="3" id="KW-1185">Reference proteome</keyword>
<reference evidence="2" key="1">
    <citation type="journal article" date="2023" name="Nat. Commun.">
        <title>Diploid and tetraploid genomes of Acorus and the evolution of monocots.</title>
        <authorList>
            <person name="Ma L."/>
            <person name="Liu K.W."/>
            <person name="Li Z."/>
            <person name="Hsiao Y.Y."/>
            <person name="Qi Y."/>
            <person name="Fu T."/>
            <person name="Tang G.D."/>
            <person name="Zhang D."/>
            <person name="Sun W.H."/>
            <person name="Liu D.K."/>
            <person name="Li Y."/>
            <person name="Chen G.Z."/>
            <person name="Liu X.D."/>
            <person name="Liao X.Y."/>
            <person name="Jiang Y.T."/>
            <person name="Yu X."/>
            <person name="Hao Y."/>
            <person name="Huang J."/>
            <person name="Zhao X.W."/>
            <person name="Ke S."/>
            <person name="Chen Y.Y."/>
            <person name="Wu W.L."/>
            <person name="Hsu J.L."/>
            <person name="Lin Y.F."/>
            <person name="Huang M.D."/>
            <person name="Li C.Y."/>
            <person name="Huang L."/>
            <person name="Wang Z.W."/>
            <person name="Zhao X."/>
            <person name="Zhong W.Y."/>
            <person name="Peng D.H."/>
            <person name="Ahmad S."/>
            <person name="Lan S."/>
            <person name="Zhang J.S."/>
            <person name="Tsai W.C."/>
            <person name="Van de Peer Y."/>
            <person name="Liu Z.J."/>
        </authorList>
    </citation>
    <scope>NUCLEOTIDE SEQUENCE</scope>
    <source>
        <strain evidence="2">CP</strain>
    </source>
</reference>
<evidence type="ECO:0000313" key="3">
    <source>
        <dbReference type="Proteomes" id="UP001180020"/>
    </source>
</evidence>
<feature type="compositionally biased region" description="Low complexity" evidence="1">
    <location>
        <begin position="200"/>
        <end position="210"/>
    </location>
</feature>
<name>A0AAV9DQQ0_ACOCL</name>
<feature type="compositionally biased region" description="Basic and acidic residues" evidence="1">
    <location>
        <begin position="214"/>
        <end position="246"/>
    </location>
</feature>
<accession>A0AAV9DQQ0</accession>
<protein>
    <submittedName>
        <fullName evidence="2">Uncharacterized protein</fullName>
    </submittedName>
</protein>